<reference evidence="16 17" key="1">
    <citation type="submission" date="2014-04" db="EMBL/GenBank/DDBJ databases">
        <title>Genome assembly of Hyalangium minutum DSM 14724.</title>
        <authorList>
            <person name="Sharma G."/>
            <person name="Subramanian S."/>
        </authorList>
    </citation>
    <scope>NUCLEOTIDE SEQUENCE [LARGE SCALE GENOMIC DNA]</scope>
    <source>
        <strain evidence="16 17">DSM 14724</strain>
    </source>
</reference>
<dbReference type="PROSITE" id="PS51195">
    <property type="entry name" value="Q_MOTIF"/>
    <property type="match status" value="1"/>
</dbReference>
<comment type="catalytic activity">
    <reaction evidence="8">
        <text>ATP + H2O = ADP + phosphate + H(+)</text>
        <dbReference type="Rhea" id="RHEA:13065"/>
        <dbReference type="ChEBI" id="CHEBI:15377"/>
        <dbReference type="ChEBI" id="CHEBI:15378"/>
        <dbReference type="ChEBI" id="CHEBI:30616"/>
        <dbReference type="ChEBI" id="CHEBI:43474"/>
        <dbReference type="ChEBI" id="CHEBI:456216"/>
        <dbReference type="EC" id="3.6.4.13"/>
    </reaction>
</comment>
<accession>A0A085WW06</accession>
<feature type="compositionally biased region" description="Low complexity" evidence="12">
    <location>
        <begin position="479"/>
        <end position="488"/>
    </location>
</feature>
<evidence type="ECO:0000256" key="4">
    <source>
        <dbReference type="ARBA" id="ARBA00022801"/>
    </source>
</evidence>
<feature type="domain" description="DEAD-box RNA helicase Q" evidence="15">
    <location>
        <begin position="1"/>
        <end position="29"/>
    </location>
</feature>
<dbReference type="PANTHER" id="PTHR47959:SF13">
    <property type="entry name" value="ATP-DEPENDENT RNA HELICASE RHLE"/>
    <property type="match status" value="1"/>
</dbReference>
<dbReference type="PROSITE" id="PS51192">
    <property type="entry name" value="HELICASE_ATP_BIND_1"/>
    <property type="match status" value="1"/>
</dbReference>
<dbReference type="SMART" id="SM00490">
    <property type="entry name" value="HELICc"/>
    <property type="match status" value="1"/>
</dbReference>
<evidence type="ECO:0000256" key="1">
    <source>
        <dbReference type="ARBA" id="ARBA00012552"/>
    </source>
</evidence>
<evidence type="ECO:0000256" key="9">
    <source>
        <dbReference type="ARBA" id="ARBA00074363"/>
    </source>
</evidence>
<evidence type="ECO:0000256" key="2">
    <source>
        <dbReference type="ARBA" id="ARBA00022490"/>
    </source>
</evidence>
<dbReference type="PROSITE" id="PS00039">
    <property type="entry name" value="DEAD_ATP_HELICASE"/>
    <property type="match status" value="1"/>
</dbReference>
<sequence>MTFDELKLAEPLLRAVKAEGYTTPTPIQTQAIPPALAGRDVLGCAQTGTGKTAAFALPILHRLSEGRPAPAAHGRPIRALILTPTRELASQIVESFQAYGKFTSLTWAVIFGGVGQNAQEQALRRGVDVLVATPGRLLDLMSQKLVSYKALEVFVLDEADRMLDMGFIHDVKKVIAAIPAKRQTLFFSATMPPEIQALSKGILKDPAKVEVVPQSTTAEKVEQRLYFVEREQKRHLLVHLLGDTSIRRALVFTRTKHGANRVTRQLEAARITAEAIHGNKSQNARERALDSFKDGSCRVLVATDIAARGIDIEGITHVINFDLPNIPESYVHRIGRTGRAGAAGTALSFCDTEERAYLKDIERTIRRHVPVVADHPFRSGSGAPTPSVLGAAQGQSAQGGQRSEGGQRHGGGQRPQGGSQRRGGGGQRHGESRRDGAEAHGPRGDGQRRRRGGRGRPGGQGGEARQSQGQHRGTDGRGAPSAAPASAAPRPPPARTSPKWL</sequence>
<feature type="domain" description="Helicase ATP-binding" evidence="13">
    <location>
        <begin position="32"/>
        <end position="209"/>
    </location>
</feature>
<evidence type="ECO:0000256" key="5">
    <source>
        <dbReference type="ARBA" id="ARBA00022806"/>
    </source>
</evidence>
<dbReference type="InterPro" id="IPR000629">
    <property type="entry name" value="RNA-helicase_DEAD-box_CS"/>
</dbReference>
<dbReference type="GO" id="GO:0009266">
    <property type="term" value="P:response to temperature stimulus"/>
    <property type="evidence" value="ECO:0007669"/>
    <property type="project" value="UniProtKB-ARBA"/>
</dbReference>
<dbReference type="InterPro" id="IPR050079">
    <property type="entry name" value="DEAD_box_RNA_helicase"/>
</dbReference>
<dbReference type="CDD" id="cd00268">
    <property type="entry name" value="DEADc"/>
    <property type="match status" value="1"/>
</dbReference>
<evidence type="ECO:0000256" key="10">
    <source>
        <dbReference type="PROSITE-ProRule" id="PRU00552"/>
    </source>
</evidence>
<evidence type="ECO:0000259" key="14">
    <source>
        <dbReference type="PROSITE" id="PS51194"/>
    </source>
</evidence>
<name>A0A085WW06_9BACT</name>
<dbReference type="PROSITE" id="PS51194">
    <property type="entry name" value="HELICASE_CTER"/>
    <property type="match status" value="1"/>
</dbReference>
<evidence type="ECO:0000256" key="11">
    <source>
        <dbReference type="RuleBase" id="RU000492"/>
    </source>
</evidence>
<feature type="compositionally biased region" description="Gly residues" evidence="12">
    <location>
        <begin position="408"/>
        <end position="427"/>
    </location>
</feature>
<dbReference type="PANTHER" id="PTHR47959">
    <property type="entry name" value="ATP-DEPENDENT RNA HELICASE RHLE-RELATED"/>
    <property type="match status" value="1"/>
</dbReference>
<dbReference type="Proteomes" id="UP000028725">
    <property type="component" value="Unassembled WGS sequence"/>
</dbReference>
<dbReference type="EMBL" id="JMCB01000001">
    <property type="protein sequence ID" value="KFE71869.1"/>
    <property type="molecule type" value="Genomic_DNA"/>
</dbReference>
<feature type="region of interest" description="Disordered" evidence="12">
    <location>
        <begin position="372"/>
        <end position="501"/>
    </location>
</feature>
<dbReference type="InterPro" id="IPR014001">
    <property type="entry name" value="Helicase_ATP-bd"/>
</dbReference>
<dbReference type="GO" id="GO:0003724">
    <property type="term" value="F:RNA helicase activity"/>
    <property type="evidence" value="ECO:0007669"/>
    <property type="project" value="UniProtKB-EC"/>
</dbReference>
<evidence type="ECO:0000313" key="17">
    <source>
        <dbReference type="Proteomes" id="UP000028725"/>
    </source>
</evidence>
<dbReference type="FunFam" id="3.40.50.300:FF:000108">
    <property type="entry name" value="ATP-dependent RNA helicase RhlE"/>
    <property type="match status" value="1"/>
</dbReference>
<dbReference type="GO" id="GO:0042255">
    <property type="term" value="P:ribosome assembly"/>
    <property type="evidence" value="ECO:0007669"/>
    <property type="project" value="UniProtKB-ARBA"/>
</dbReference>
<organism evidence="16 17">
    <name type="scientific">Hyalangium minutum</name>
    <dbReference type="NCBI Taxonomy" id="394096"/>
    <lineage>
        <taxon>Bacteria</taxon>
        <taxon>Pseudomonadati</taxon>
        <taxon>Myxococcota</taxon>
        <taxon>Myxococcia</taxon>
        <taxon>Myxococcales</taxon>
        <taxon>Cystobacterineae</taxon>
        <taxon>Archangiaceae</taxon>
        <taxon>Hyalangium</taxon>
    </lineage>
</organism>
<dbReference type="CDD" id="cd18787">
    <property type="entry name" value="SF2_C_DEAD"/>
    <property type="match status" value="1"/>
</dbReference>
<keyword evidence="2" id="KW-0963">Cytoplasm</keyword>
<protein>
    <recommendedName>
        <fullName evidence="9">DEAD-box ATP-dependent RNA helicase RhpA</fullName>
        <ecNumber evidence="1">3.6.4.13</ecNumber>
    </recommendedName>
</protein>
<dbReference type="Pfam" id="PF00271">
    <property type="entry name" value="Helicase_C"/>
    <property type="match status" value="1"/>
</dbReference>
<dbReference type="AlphaFoldDB" id="A0A085WW06"/>
<keyword evidence="3 11" id="KW-0547">Nucleotide-binding</keyword>
<gene>
    <name evidence="16" type="ORF">DB31_0130</name>
</gene>
<evidence type="ECO:0000256" key="8">
    <source>
        <dbReference type="ARBA" id="ARBA00047984"/>
    </source>
</evidence>
<feature type="compositionally biased region" description="Basic and acidic residues" evidence="12">
    <location>
        <begin position="428"/>
        <end position="447"/>
    </location>
</feature>
<dbReference type="InterPro" id="IPR014014">
    <property type="entry name" value="RNA_helicase_DEAD_Q_motif"/>
</dbReference>
<evidence type="ECO:0000259" key="15">
    <source>
        <dbReference type="PROSITE" id="PS51195"/>
    </source>
</evidence>
<dbReference type="GO" id="GO:0005524">
    <property type="term" value="F:ATP binding"/>
    <property type="evidence" value="ECO:0007669"/>
    <property type="project" value="UniProtKB-KW"/>
</dbReference>
<dbReference type="EC" id="3.6.4.13" evidence="1"/>
<evidence type="ECO:0000256" key="6">
    <source>
        <dbReference type="ARBA" id="ARBA00022840"/>
    </source>
</evidence>
<evidence type="ECO:0000259" key="13">
    <source>
        <dbReference type="PROSITE" id="PS51192"/>
    </source>
</evidence>
<dbReference type="OrthoDB" id="9805696at2"/>
<evidence type="ECO:0000313" key="16">
    <source>
        <dbReference type="EMBL" id="KFE71869.1"/>
    </source>
</evidence>
<dbReference type="PATRIC" id="fig|394096.3.peg.128"/>
<comment type="caution">
    <text evidence="16">The sequence shown here is derived from an EMBL/GenBank/DDBJ whole genome shotgun (WGS) entry which is preliminary data.</text>
</comment>
<keyword evidence="17" id="KW-1185">Reference proteome</keyword>
<dbReference type="GO" id="GO:0016787">
    <property type="term" value="F:hydrolase activity"/>
    <property type="evidence" value="ECO:0007669"/>
    <property type="project" value="UniProtKB-KW"/>
</dbReference>
<evidence type="ECO:0000256" key="3">
    <source>
        <dbReference type="ARBA" id="ARBA00022741"/>
    </source>
</evidence>
<feature type="domain" description="Helicase C-terminal" evidence="14">
    <location>
        <begin position="220"/>
        <end position="380"/>
    </location>
</feature>
<keyword evidence="5 11" id="KW-0347">Helicase</keyword>
<dbReference type="InterPro" id="IPR011545">
    <property type="entry name" value="DEAD/DEAH_box_helicase_dom"/>
</dbReference>
<dbReference type="SMART" id="SM00487">
    <property type="entry name" value="DEXDc"/>
    <property type="match status" value="1"/>
</dbReference>
<dbReference type="InterPro" id="IPR027417">
    <property type="entry name" value="P-loop_NTPase"/>
</dbReference>
<comment type="similarity">
    <text evidence="7 11">Belongs to the DEAD box helicase family.</text>
</comment>
<proteinExistence type="inferred from homology"/>
<feature type="short sequence motif" description="Q motif" evidence="10">
    <location>
        <begin position="1"/>
        <end position="29"/>
    </location>
</feature>
<keyword evidence="6 11" id="KW-0067">ATP-binding</keyword>
<dbReference type="STRING" id="394096.DB31_0130"/>
<feature type="compositionally biased region" description="Low complexity" evidence="12">
    <location>
        <begin position="390"/>
        <end position="401"/>
    </location>
</feature>
<dbReference type="Gene3D" id="3.40.50.300">
    <property type="entry name" value="P-loop containing nucleotide triphosphate hydrolases"/>
    <property type="match status" value="2"/>
</dbReference>
<dbReference type="Pfam" id="PF00270">
    <property type="entry name" value="DEAD"/>
    <property type="match status" value="1"/>
</dbReference>
<dbReference type="SUPFAM" id="SSF52540">
    <property type="entry name" value="P-loop containing nucleoside triphosphate hydrolases"/>
    <property type="match status" value="1"/>
</dbReference>
<keyword evidence="4 11" id="KW-0378">Hydrolase</keyword>
<dbReference type="RefSeq" id="WP_044180628.1">
    <property type="nucleotide sequence ID" value="NZ_JMCB01000001.1"/>
</dbReference>
<evidence type="ECO:0000256" key="12">
    <source>
        <dbReference type="SAM" id="MobiDB-lite"/>
    </source>
</evidence>
<dbReference type="InterPro" id="IPR001650">
    <property type="entry name" value="Helicase_C-like"/>
</dbReference>
<evidence type="ECO:0000256" key="7">
    <source>
        <dbReference type="ARBA" id="ARBA00038437"/>
    </source>
</evidence>
<dbReference type="GO" id="GO:0003676">
    <property type="term" value="F:nucleic acid binding"/>
    <property type="evidence" value="ECO:0007669"/>
    <property type="project" value="InterPro"/>
</dbReference>
<dbReference type="InterPro" id="IPR044742">
    <property type="entry name" value="DEAD/DEAH_RhlB"/>
</dbReference>
<dbReference type="GO" id="GO:0005829">
    <property type="term" value="C:cytosol"/>
    <property type="evidence" value="ECO:0007669"/>
    <property type="project" value="TreeGrafter"/>
</dbReference>